<name>A0A427AY48_ENSVE</name>
<dbReference type="PANTHER" id="PTHR46655:SF1">
    <property type="entry name" value="HISTONE-LYSINE N-METHYLTRANSFERASE ATXR3"/>
    <property type="match status" value="1"/>
</dbReference>
<organism evidence="2 3">
    <name type="scientific">Ensete ventricosum</name>
    <name type="common">Abyssinian banana</name>
    <name type="synonym">Musa ensete</name>
    <dbReference type="NCBI Taxonomy" id="4639"/>
    <lineage>
        <taxon>Eukaryota</taxon>
        <taxon>Viridiplantae</taxon>
        <taxon>Streptophyta</taxon>
        <taxon>Embryophyta</taxon>
        <taxon>Tracheophyta</taxon>
        <taxon>Spermatophyta</taxon>
        <taxon>Magnoliopsida</taxon>
        <taxon>Liliopsida</taxon>
        <taxon>Zingiberales</taxon>
        <taxon>Musaceae</taxon>
        <taxon>Ensete</taxon>
    </lineage>
</organism>
<feature type="domain" description="ATXR3 C-terminal" evidence="1">
    <location>
        <begin position="76"/>
        <end position="174"/>
    </location>
</feature>
<feature type="domain" description="ATXR3 C-terminal" evidence="1">
    <location>
        <begin position="266"/>
        <end position="427"/>
    </location>
</feature>
<dbReference type="Gene3D" id="2.170.270.10">
    <property type="entry name" value="SET domain"/>
    <property type="match status" value="1"/>
</dbReference>
<dbReference type="InterPro" id="IPR046341">
    <property type="entry name" value="SET_dom_sf"/>
</dbReference>
<dbReference type="Pfam" id="PF19633">
    <property type="entry name" value="SDG2_C"/>
    <property type="match status" value="3"/>
</dbReference>
<accession>A0A427AY48</accession>
<evidence type="ECO:0000313" key="3">
    <source>
        <dbReference type="Proteomes" id="UP000287651"/>
    </source>
</evidence>
<evidence type="ECO:0000259" key="1">
    <source>
        <dbReference type="Pfam" id="PF19633"/>
    </source>
</evidence>
<dbReference type="PANTHER" id="PTHR46655">
    <property type="entry name" value="HISTONE-LYSINE N-METHYLTRANSFERASE ATXR3"/>
    <property type="match status" value="1"/>
</dbReference>
<dbReference type="SUPFAM" id="SSF82199">
    <property type="entry name" value="SET domain"/>
    <property type="match status" value="1"/>
</dbReference>
<dbReference type="EMBL" id="AMZH03000973">
    <property type="protein sequence ID" value="RRT81180.1"/>
    <property type="molecule type" value="Genomic_DNA"/>
</dbReference>
<gene>
    <name evidence="2" type="ORF">B296_00021147</name>
</gene>
<dbReference type="InterPro" id="IPR045606">
    <property type="entry name" value="ATXR3_C"/>
</dbReference>
<protein>
    <recommendedName>
        <fullName evidence="1">ATXR3 C-terminal domain-containing protein</fullName>
    </recommendedName>
</protein>
<feature type="domain" description="ATXR3 C-terminal" evidence="1">
    <location>
        <begin position="177"/>
        <end position="261"/>
    </location>
</feature>
<comment type="caution">
    <text evidence="2">The sequence shown here is derived from an EMBL/GenBank/DDBJ whole genome shotgun (WGS) entry which is preliminary data.</text>
</comment>
<sequence length="428" mass="48272">MLSSISIWSRVTAVDGQYQIGIYSLVPIGYGEEITFDYNSVTEVGIVLERFYPLQLDGMSLFYIYFLVQSKEEYEASVCLCGSQVCRGSYLNLSGEGAFEKVCVVECIALTGYMHQVLKDCHGVLDRHKLILEACEANFVSQDDYIDLGRAGLGTCLLAGLPDWLVAYSAHLVVIFAVRYVMRCTFGDPKKAPPPVEKLTAEGVVSVLWKGEGSLVEDLLHSMAPHVEADLLSDLKSKIQAHNPSGSSNIQTELRKSLLCLDYLKHKMQEYKSSKSPPVYISPLDLGPKYADKMGSGFQEYCKTYGENYCLGQLIYWYSQMNADPDCRLARACKGCLSLPDISSFYAKSQKQLREHVYGPRTVRFMLSRMEKEPQRPWPKDHIWLFKSNPKIFGSPMLDAVLNKCPLDKEMMHWLNTRPSVFQGSWEG</sequence>
<proteinExistence type="predicted"/>
<evidence type="ECO:0000313" key="2">
    <source>
        <dbReference type="EMBL" id="RRT81180.1"/>
    </source>
</evidence>
<reference evidence="2 3" key="1">
    <citation type="journal article" date="2014" name="Agronomy (Basel)">
        <title>A Draft Genome Sequence for Ensete ventricosum, the Drought-Tolerant Tree Against Hunger.</title>
        <authorList>
            <person name="Harrison J."/>
            <person name="Moore K.A."/>
            <person name="Paszkiewicz K."/>
            <person name="Jones T."/>
            <person name="Grant M."/>
            <person name="Ambacheew D."/>
            <person name="Muzemil S."/>
            <person name="Studholme D.J."/>
        </authorList>
    </citation>
    <scope>NUCLEOTIDE SEQUENCE [LARGE SCALE GENOMIC DNA]</scope>
</reference>
<dbReference type="AlphaFoldDB" id="A0A427AY48"/>
<dbReference type="Proteomes" id="UP000287651">
    <property type="component" value="Unassembled WGS sequence"/>
</dbReference>